<evidence type="ECO:0000313" key="2">
    <source>
        <dbReference type="EMBL" id="MBE8712774.1"/>
    </source>
</evidence>
<keyword evidence="1" id="KW-0732">Signal</keyword>
<evidence type="ECO:0000256" key="1">
    <source>
        <dbReference type="SAM" id="SignalP"/>
    </source>
</evidence>
<gene>
    <name evidence="2" type="ORF">C4F49_03670</name>
</gene>
<comment type="caution">
    <text evidence="2">The sequence shown here is derived from an EMBL/GenBank/DDBJ whole genome shotgun (WGS) entry which is preliminary data.</text>
</comment>
<organism evidence="2 3">
    <name type="scientific">Sphingobacterium hungaricum</name>
    <dbReference type="NCBI Taxonomy" id="2082723"/>
    <lineage>
        <taxon>Bacteria</taxon>
        <taxon>Pseudomonadati</taxon>
        <taxon>Bacteroidota</taxon>
        <taxon>Sphingobacteriia</taxon>
        <taxon>Sphingobacteriales</taxon>
        <taxon>Sphingobacteriaceae</taxon>
        <taxon>Sphingobacterium</taxon>
    </lineage>
</organism>
<name>A0A928UY89_9SPHI</name>
<feature type="signal peptide" evidence="1">
    <location>
        <begin position="1"/>
        <end position="20"/>
    </location>
</feature>
<dbReference type="RefSeq" id="WP_196935941.1">
    <property type="nucleotide sequence ID" value="NZ_MU158698.1"/>
</dbReference>
<dbReference type="AlphaFoldDB" id="A0A928UY89"/>
<dbReference type="EMBL" id="PRDK01000003">
    <property type="protein sequence ID" value="MBE8712774.1"/>
    <property type="molecule type" value="Genomic_DNA"/>
</dbReference>
<accession>A0A928UY89</accession>
<evidence type="ECO:0000313" key="3">
    <source>
        <dbReference type="Proteomes" id="UP000616201"/>
    </source>
</evidence>
<feature type="chain" id="PRO_5036875450" evidence="1">
    <location>
        <begin position="21"/>
        <end position="253"/>
    </location>
</feature>
<protein>
    <submittedName>
        <fullName evidence="2">Uncharacterized protein</fullName>
    </submittedName>
</protein>
<dbReference type="Proteomes" id="UP000616201">
    <property type="component" value="Unassembled WGS sequence"/>
</dbReference>
<proteinExistence type="predicted"/>
<reference evidence="2" key="1">
    <citation type="submission" date="2018-02" db="EMBL/GenBank/DDBJ databases">
        <authorList>
            <person name="Vasarhelyi B.M."/>
            <person name="Deshmukh S."/>
            <person name="Balint B."/>
            <person name="Kukolya J."/>
        </authorList>
    </citation>
    <scope>NUCLEOTIDE SEQUENCE</scope>
    <source>
        <strain evidence="2">KB22</strain>
    </source>
</reference>
<keyword evidence="3" id="KW-1185">Reference proteome</keyword>
<sequence length="253" mass="27577">MIKNTALVALALSLSFGAVASNFDYRSKENEPTKTTLQEANSVGSFTAEGKSIDTKFVRVLFAAEGSEKEGESNSIEQLKFKSIDPQGNAVEVYRFQILTKNTGYDEVQTSQEEDYKLKSVKEGAKLHIEVPIVNGKPQLDKAYVGNLAYNFGTRETRNNLTGETASDIVLKINKLELPAFTSSNKPGDKGLIYNQGAIDLTLTSKAKHIDSDAVSDFNVKIKGPISVTHIRGKERSDNAVNIDAGVVAKNKK</sequence>